<dbReference type="Gene3D" id="3.30.200.20">
    <property type="entry name" value="Phosphorylase Kinase, domain 1"/>
    <property type="match status" value="1"/>
</dbReference>
<evidence type="ECO:0000313" key="9">
    <source>
        <dbReference type="EMBL" id="KAK7101760.1"/>
    </source>
</evidence>
<keyword evidence="2" id="KW-0597">Phosphoprotein</keyword>
<dbReference type="InterPro" id="IPR008266">
    <property type="entry name" value="Tyr_kinase_AS"/>
</dbReference>
<accession>A0AAN9B9C4</accession>
<dbReference type="GO" id="GO:0005524">
    <property type="term" value="F:ATP binding"/>
    <property type="evidence" value="ECO:0007669"/>
    <property type="project" value="UniProtKB-KW"/>
</dbReference>
<dbReference type="InterPro" id="IPR020635">
    <property type="entry name" value="Tyr_kinase_cat_dom"/>
</dbReference>
<feature type="compositionally biased region" description="Low complexity" evidence="7">
    <location>
        <begin position="35"/>
        <end position="44"/>
    </location>
</feature>
<keyword evidence="1" id="KW-0723">Serine/threonine-protein kinase</keyword>
<keyword evidence="10" id="KW-1185">Reference proteome</keyword>
<comment type="caution">
    <text evidence="9">The sequence shown here is derived from an EMBL/GenBank/DDBJ whole genome shotgun (WGS) entry which is preliminary data.</text>
</comment>
<feature type="region of interest" description="Disordered" evidence="7">
    <location>
        <begin position="103"/>
        <end position="123"/>
    </location>
</feature>
<dbReference type="InterPro" id="IPR011009">
    <property type="entry name" value="Kinase-like_dom_sf"/>
</dbReference>
<evidence type="ECO:0000313" key="10">
    <source>
        <dbReference type="Proteomes" id="UP001374579"/>
    </source>
</evidence>
<feature type="compositionally biased region" description="Polar residues" evidence="7">
    <location>
        <begin position="21"/>
        <end position="34"/>
    </location>
</feature>
<dbReference type="PANTHER" id="PTHR24351">
    <property type="entry name" value="RIBOSOMAL PROTEIN S6 KINASE"/>
    <property type="match status" value="1"/>
</dbReference>
<dbReference type="PROSITE" id="PS50011">
    <property type="entry name" value="PROTEIN_KINASE_DOM"/>
    <property type="match status" value="1"/>
</dbReference>
<evidence type="ECO:0000256" key="4">
    <source>
        <dbReference type="ARBA" id="ARBA00022741"/>
    </source>
</evidence>
<evidence type="ECO:0000259" key="8">
    <source>
        <dbReference type="PROSITE" id="PS50011"/>
    </source>
</evidence>
<feature type="domain" description="Protein kinase" evidence="8">
    <location>
        <begin position="182"/>
        <end position="438"/>
    </location>
</feature>
<dbReference type="FunFam" id="1.10.510.10:FF:000048">
    <property type="entry name" value="Protein kinase C"/>
    <property type="match status" value="1"/>
</dbReference>
<evidence type="ECO:0000256" key="5">
    <source>
        <dbReference type="ARBA" id="ARBA00022777"/>
    </source>
</evidence>
<keyword evidence="4" id="KW-0547">Nucleotide-binding</keyword>
<evidence type="ECO:0000256" key="1">
    <source>
        <dbReference type="ARBA" id="ARBA00022527"/>
    </source>
</evidence>
<dbReference type="SMART" id="SM00219">
    <property type="entry name" value="TyrKc"/>
    <property type="match status" value="1"/>
</dbReference>
<dbReference type="Pfam" id="PF00069">
    <property type="entry name" value="Pkinase"/>
    <property type="match status" value="1"/>
</dbReference>
<dbReference type="PROSITE" id="PS00109">
    <property type="entry name" value="PROTEIN_KINASE_TYR"/>
    <property type="match status" value="1"/>
</dbReference>
<feature type="region of interest" description="Disordered" evidence="7">
    <location>
        <begin position="1"/>
        <end position="44"/>
    </location>
</feature>
<dbReference type="Gene3D" id="1.10.510.10">
    <property type="entry name" value="Transferase(Phosphotransferase) domain 1"/>
    <property type="match status" value="1"/>
</dbReference>
<sequence length="716" mass="80527">MPNDETSVDGGKLLENVPQKKASSSGILLRSPTQAGASGAVSDSAVATGHKQSFCPETMFQSSQPKTFPRSDSIFDDTPFAQIQHHVHHHTHHHLHTMEAAMTPSAEERNQGKDSGGSSEQGMDAASEINLTPEMWEPDYPVLTPDFYDDQGRVVRKLRRNSEMVAENEVDDKRFAPTRLFFRINRVLWRGFFSMVLEGVMRCNQKKVAIKMISKTCTDDKRNQVIMEHRILSNHSRASSFVVHLHSSFQTPLHVYLIMEFVEGGTLEQRLRAVGVHPERVVVFYMAEICLGLFFLHQRGILHRDLRLKNVMIKQDGHIRIIDFGLAKTNMKNNFTDTMVGTVKEMAPEMHHRTMYNKSVDYWSMGIMLYTMVHGELPFKGKTRVDIFKIVTQKPEVYDRRLRDDTVDLCRQLLQKNQKVRLGYEDNSEEVYKNHPFFYSVDWERLAHLFYAPPYLPGQDRDESGVTEATWPDLAEQNIVFSGKGVPRRLSLAGFNEESGESKAIPNFRIKPPPRGSVTPIDFSPLLHIQARHGSLVTGSLMDPGRGSQDPRITLGRLTRNGSITSTLTLQPAAGRGGEHPHSNMDTLVESPAGSNMRVVAARSSGSIPVIMMEDPQVNCCHRCWSDCSTSMGNACRNQAVTCKALFCGLENVKPPVFKKRPSVVAYALSDSMDEENHRQFLITGPAMESVHWSHSNLTATRTAAPVDETLVKDAQ</sequence>
<reference evidence="9 10" key="1">
    <citation type="submission" date="2024-02" db="EMBL/GenBank/DDBJ databases">
        <title>Chromosome-scale genome assembly of the rough periwinkle Littorina saxatilis.</title>
        <authorList>
            <person name="De Jode A."/>
            <person name="Faria R."/>
            <person name="Formenti G."/>
            <person name="Sims Y."/>
            <person name="Smith T.P."/>
            <person name="Tracey A."/>
            <person name="Wood J.M.D."/>
            <person name="Zagrodzka Z.B."/>
            <person name="Johannesson K."/>
            <person name="Butlin R.K."/>
            <person name="Leder E.H."/>
        </authorList>
    </citation>
    <scope>NUCLEOTIDE SEQUENCE [LARGE SCALE GENOMIC DNA]</scope>
    <source>
        <strain evidence="9">Snail1</strain>
        <tissue evidence="9">Muscle</tissue>
    </source>
</reference>
<evidence type="ECO:0000256" key="6">
    <source>
        <dbReference type="ARBA" id="ARBA00022840"/>
    </source>
</evidence>
<dbReference type="GO" id="GO:0004674">
    <property type="term" value="F:protein serine/threonine kinase activity"/>
    <property type="evidence" value="ECO:0007669"/>
    <property type="project" value="UniProtKB-KW"/>
</dbReference>
<gene>
    <name evidence="9" type="ORF">V1264_020092</name>
</gene>
<keyword evidence="3" id="KW-0808">Transferase</keyword>
<dbReference type="AlphaFoldDB" id="A0AAN9B9C4"/>
<dbReference type="EMBL" id="JBAMIC010000010">
    <property type="protein sequence ID" value="KAK7101760.1"/>
    <property type="molecule type" value="Genomic_DNA"/>
</dbReference>
<evidence type="ECO:0000256" key="3">
    <source>
        <dbReference type="ARBA" id="ARBA00022679"/>
    </source>
</evidence>
<feature type="region of interest" description="Disordered" evidence="7">
    <location>
        <begin position="56"/>
        <end position="75"/>
    </location>
</feature>
<name>A0AAN9B9C4_9CAEN</name>
<dbReference type="SUPFAM" id="SSF56112">
    <property type="entry name" value="Protein kinase-like (PK-like)"/>
    <property type="match status" value="1"/>
</dbReference>
<evidence type="ECO:0000256" key="2">
    <source>
        <dbReference type="ARBA" id="ARBA00022553"/>
    </source>
</evidence>
<dbReference type="GO" id="GO:0004713">
    <property type="term" value="F:protein tyrosine kinase activity"/>
    <property type="evidence" value="ECO:0007669"/>
    <property type="project" value="InterPro"/>
</dbReference>
<evidence type="ECO:0000256" key="7">
    <source>
        <dbReference type="SAM" id="MobiDB-lite"/>
    </source>
</evidence>
<organism evidence="9 10">
    <name type="scientific">Littorina saxatilis</name>
    <dbReference type="NCBI Taxonomy" id="31220"/>
    <lineage>
        <taxon>Eukaryota</taxon>
        <taxon>Metazoa</taxon>
        <taxon>Spiralia</taxon>
        <taxon>Lophotrochozoa</taxon>
        <taxon>Mollusca</taxon>
        <taxon>Gastropoda</taxon>
        <taxon>Caenogastropoda</taxon>
        <taxon>Littorinimorpha</taxon>
        <taxon>Littorinoidea</taxon>
        <taxon>Littorinidae</taxon>
        <taxon>Littorina</taxon>
    </lineage>
</organism>
<keyword evidence="5" id="KW-0418">Kinase</keyword>
<dbReference type="InterPro" id="IPR000719">
    <property type="entry name" value="Prot_kinase_dom"/>
</dbReference>
<dbReference type="Proteomes" id="UP001374579">
    <property type="component" value="Unassembled WGS sequence"/>
</dbReference>
<proteinExistence type="predicted"/>
<protein>
    <recommendedName>
        <fullName evidence="8">Protein kinase domain-containing protein</fullName>
    </recommendedName>
</protein>
<keyword evidence="6" id="KW-0067">ATP-binding</keyword>